<dbReference type="SUPFAM" id="SSF52266">
    <property type="entry name" value="SGNH hydrolase"/>
    <property type="match status" value="1"/>
</dbReference>
<gene>
    <name evidence="1" type="ORF">GALL_399620</name>
</gene>
<dbReference type="PANTHER" id="PTHR43784:SF2">
    <property type="entry name" value="GDSL-LIKE LIPASE_ACYLHYDROLASE, PUTATIVE (AFU_ORTHOLOGUE AFUA_2G00820)-RELATED"/>
    <property type="match status" value="1"/>
</dbReference>
<accession>A0A1J5Q3S3</accession>
<organism evidence="1">
    <name type="scientific">mine drainage metagenome</name>
    <dbReference type="NCBI Taxonomy" id="410659"/>
    <lineage>
        <taxon>unclassified sequences</taxon>
        <taxon>metagenomes</taxon>
        <taxon>ecological metagenomes</taxon>
    </lineage>
</organism>
<dbReference type="InterPro" id="IPR001087">
    <property type="entry name" value="GDSL"/>
</dbReference>
<dbReference type="GO" id="GO:0016788">
    <property type="term" value="F:hydrolase activity, acting on ester bonds"/>
    <property type="evidence" value="ECO:0007669"/>
    <property type="project" value="InterPro"/>
</dbReference>
<sequence length="108" mass="11941">MVVIGDSISDSNDTMIDTNSRWPDFLVARLVSRNVVVLNAGISEARLLGDRLGVNALARFDRDVLSQLHPARFKSEFDSGDHLHPWDRGNRTRPMRSACAFVGASGVF</sequence>
<dbReference type="Gene3D" id="3.40.50.1110">
    <property type="entry name" value="SGNH hydrolase"/>
    <property type="match status" value="1"/>
</dbReference>
<dbReference type="InterPro" id="IPR053140">
    <property type="entry name" value="GDSL_Rv0518-like"/>
</dbReference>
<protein>
    <submittedName>
        <fullName evidence="1">Uncharacterized protein</fullName>
    </submittedName>
</protein>
<evidence type="ECO:0000313" key="1">
    <source>
        <dbReference type="EMBL" id="OIQ78334.1"/>
    </source>
</evidence>
<dbReference type="AlphaFoldDB" id="A0A1J5Q3S3"/>
<name>A0A1J5Q3S3_9ZZZZ</name>
<dbReference type="PANTHER" id="PTHR43784">
    <property type="entry name" value="GDSL-LIKE LIPASE/ACYLHYDROLASE, PUTATIVE (AFU_ORTHOLOGUE AFUA_2G00820)-RELATED"/>
    <property type="match status" value="1"/>
</dbReference>
<comment type="caution">
    <text evidence="1">The sequence shown here is derived from an EMBL/GenBank/DDBJ whole genome shotgun (WGS) entry which is preliminary data.</text>
</comment>
<proteinExistence type="predicted"/>
<reference evidence="1" key="1">
    <citation type="submission" date="2016-10" db="EMBL/GenBank/DDBJ databases">
        <title>Sequence of Gallionella enrichment culture.</title>
        <authorList>
            <person name="Poehlein A."/>
            <person name="Muehling M."/>
            <person name="Daniel R."/>
        </authorList>
    </citation>
    <scope>NUCLEOTIDE SEQUENCE</scope>
</reference>
<dbReference type="Pfam" id="PF00657">
    <property type="entry name" value="Lipase_GDSL"/>
    <property type="match status" value="1"/>
</dbReference>
<dbReference type="InterPro" id="IPR036514">
    <property type="entry name" value="SGNH_hydro_sf"/>
</dbReference>
<dbReference type="EMBL" id="MLJW01001420">
    <property type="protein sequence ID" value="OIQ78334.1"/>
    <property type="molecule type" value="Genomic_DNA"/>
</dbReference>